<comment type="caution">
    <text evidence="13">The sequence shown here is derived from an EMBL/GenBank/DDBJ whole genome shotgun (WGS) entry which is preliminary data.</text>
</comment>
<keyword evidence="4" id="KW-0479">Metal-binding</keyword>
<name>A0ABN0XNY8_9LACT</name>
<dbReference type="PANTHER" id="PTHR11136">
    <property type="entry name" value="FOLYLPOLYGLUTAMATE SYNTHASE-RELATED"/>
    <property type="match status" value="1"/>
</dbReference>
<dbReference type="EMBL" id="BAAACW010000137">
    <property type="protein sequence ID" value="GAA0369177.1"/>
    <property type="molecule type" value="Genomic_DNA"/>
</dbReference>
<evidence type="ECO:0000256" key="9">
    <source>
        <dbReference type="ARBA" id="ARBA00047493"/>
    </source>
</evidence>
<dbReference type="Pfam" id="PF02875">
    <property type="entry name" value="Mur_ligase_C"/>
    <property type="match status" value="1"/>
</dbReference>
<dbReference type="EC" id="6.3.2.17" evidence="2"/>
<protein>
    <recommendedName>
        <fullName evidence="2">tetrahydrofolate synthase</fullName>
        <ecNumber evidence="2">6.3.2.17</ecNumber>
    </recommendedName>
    <alternativeName>
        <fullName evidence="8">Tetrahydrofolylpolyglutamate synthase</fullName>
    </alternativeName>
</protein>
<sequence>MDMTDVISLVNTNRGNGKKESLNRMKALLDKLGNPQNKLQFIHIAGTNGKGSTASFLSAILEQTTIKTGVFTSPHLEKINERIRVNQINITDQDFIRITETVAPFVDEVENELNEKLYSFEILTAVAFLYFAENKCELVILEAGIGGRLDATNTIPTPEVAVITSIGLDHMKVLGDSKESIAREKAGIIKENGALVFSEMEENLETIFYEKARERRAKAIKVKAADVRNLVLTENTSVFSYKCFKQVRIHLIGMHQVMNACLAIEAIEILQTKGYPINDSAIHKGLDEARWAGRMEKISDEPLIILDGAHNPAGVHSLKETIETLFKNEKLTFVVGMMKDKKYHDMIETMLPFADRMYTVSPDEYRGFDAKSVSDWIREKGIESKSCESVDSVIDTLKNESDDSDKIIVFGSLYLIGEFREKWKQISETLYSI</sequence>
<evidence type="ECO:0000313" key="13">
    <source>
        <dbReference type="EMBL" id="GAA0369177.1"/>
    </source>
</evidence>
<keyword evidence="7" id="KW-0460">Magnesium</keyword>
<evidence type="ECO:0000256" key="3">
    <source>
        <dbReference type="ARBA" id="ARBA00022598"/>
    </source>
</evidence>
<evidence type="ECO:0000313" key="14">
    <source>
        <dbReference type="Proteomes" id="UP001501166"/>
    </source>
</evidence>
<dbReference type="Gene3D" id="3.40.1190.10">
    <property type="entry name" value="Mur-like, catalytic domain"/>
    <property type="match status" value="1"/>
</dbReference>
<evidence type="ECO:0000259" key="11">
    <source>
        <dbReference type="Pfam" id="PF02875"/>
    </source>
</evidence>
<organism evidence="13 14">
    <name type="scientific">Alkalibacterium iburiense</name>
    <dbReference type="NCBI Taxonomy" id="290589"/>
    <lineage>
        <taxon>Bacteria</taxon>
        <taxon>Bacillati</taxon>
        <taxon>Bacillota</taxon>
        <taxon>Bacilli</taxon>
        <taxon>Lactobacillales</taxon>
        <taxon>Carnobacteriaceae</taxon>
        <taxon>Alkalibacterium</taxon>
    </lineage>
</organism>
<evidence type="ECO:0000256" key="4">
    <source>
        <dbReference type="ARBA" id="ARBA00022723"/>
    </source>
</evidence>
<keyword evidence="5 10" id="KW-0547">Nucleotide-binding</keyword>
<dbReference type="InterPro" id="IPR004101">
    <property type="entry name" value="Mur_ligase_C"/>
</dbReference>
<keyword evidence="6 10" id="KW-0067">ATP-binding</keyword>
<dbReference type="RefSeq" id="WP_343756467.1">
    <property type="nucleotide sequence ID" value="NZ_BAAACW010000137.1"/>
</dbReference>
<evidence type="ECO:0000256" key="6">
    <source>
        <dbReference type="ARBA" id="ARBA00022840"/>
    </source>
</evidence>
<evidence type="ECO:0000256" key="10">
    <source>
        <dbReference type="PIRNR" id="PIRNR001563"/>
    </source>
</evidence>
<dbReference type="InterPro" id="IPR036565">
    <property type="entry name" value="Mur-like_cat_sf"/>
</dbReference>
<gene>
    <name evidence="13" type="ORF">GCM10008932_21050</name>
</gene>
<dbReference type="Pfam" id="PF08245">
    <property type="entry name" value="Mur_ligase_M"/>
    <property type="match status" value="1"/>
</dbReference>
<feature type="domain" description="Mur ligase central" evidence="12">
    <location>
        <begin position="44"/>
        <end position="266"/>
    </location>
</feature>
<evidence type="ECO:0000256" key="2">
    <source>
        <dbReference type="ARBA" id="ARBA00013025"/>
    </source>
</evidence>
<dbReference type="PANTHER" id="PTHR11136:SF0">
    <property type="entry name" value="DIHYDROFOLATE SYNTHETASE-RELATED"/>
    <property type="match status" value="1"/>
</dbReference>
<dbReference type="PIRSF" id="PIRSF001563">
    <property type="entry name" value="Folylpolyglu_synth"/>
    <property type="match status" value="1"/>
</dbReference>
<evidence type="ECO:0000256" key="1">
    <source>
        <dbReference type="ARBA" id="ARBA00008276"/>
    </source>
</evidence>
<dbReference type="Proteomes" id="UP001501166">
    <property type="component" value="Unassembled WGS sequence"/>
</dbReference>
<dbReference type="SUPFAM" id="SSF53623">
    <property type="entry name" value="MurD-like peptide ligases, catalytic domain"/>
    <property type="match status" value="1"/>
</dbReference>
<dbReference type="SUPFAM" id="SSF53244">
    <property type="entry name" value="MurD-like peptide ligases, peptide-binding domain"/>
    <property type="match status" value="1"/>
</dbReference>
<evidence type="ECO:0000256" key="5">
    <source>
        <dbReference type="ARBA" id="ARBA00022741"/>
    </source>
</evidence>
<keyword evidence="14" id="KW-1185">Reference proteome</keyword>
<dbReference type="InterPro" id="IPR013221">
    <property type="entry name" value="Mur_ligase_cen"/>
</dbReference>
<dbReference type="InterPro" id="IPR036615">
    <property type="entry name" value="Mur_ligase_C_dom_sf"/>
</dbReference>
<feature type="domain" description="Mur ligase C-terminal" evidence="11">
    <location>
        <begin position="293"/>
        <end position="412"/>
    </location>
</feature>
<evidence type="ECO:0000256" key="8">
    <source>
        <dbReference type="ARBA" id="ARBA00030592"/>
    </source>
</evidence>
<dbReference type="Gene3D" id="3.90.190.20">
    <property type="entry name" value="Mur ligase, C-terminal domain"/>
    <property type="match status" value="1"/>
</dbReference>
<comment type="similarity">
    <text evidence="1 10">Belongs to the folylpolyglutamate synthase family.</text>
</comment>
<dbReference type="NCBIfam" id="TIGR01499">
    <property type="entry name" value="folC"/>
    <property type="match status" value="1"/>
</dbReference>
<comment type="catalytic activity">
    <reaction evidence="9">
        <text>(6S)-5,6,7,8-tetrahydrofolyl-(gamma-L-Glu)(n) + L-glutamate + ATP = (6S)-5,6,7,8-tetrahydrofolyl-(gamma-L-Glu)(n+1) + ADP + phosphate + H(+)</text>
        <dbReference type="Rhea" id="RHEA:10580"/>
        <dbReference type="Rhea" id="RHEA-COMP:14738"/>
        <dbReference type="Rhea" id="RHEA-COMP:14740"/>
        <dbReference type="ChEBI" id="CHEBI:15378"/>
        <dbReference type="ChEBI" id="CHEBI:29985"/>
        <dbReference type="ChEBI" id="CHEBI:30616"/>
        <dbReference type="ChEBI" id="CHEBI:43474"/>
        <dbReference type="ChEBI" id="CHEBI:141005"/>
        <dbReference type="ChEBI" id="CHEBI:456216"/>
        <dbReference type="EC" id="6.3.2.17"/>
    </reaction>
</comment>
<accession>A0ABN0XNY8</accession>
<evidence type="ECO:0000259" key="12">
    <source>
        <dbReference type="Pfam" id="PF08245"/>
    </source>
</evidence>
<reference evidence="13 14" key="1">
    <citation type="journal article" date="2019" name="Int. J. Syst. Evol. Microbiol.">
        <title>The Global Catalogue of Microorganisms (GCM) 10K type strain sequencing project: providing services to taxonomists for standard genome sequencing and annotation.</title>
        <authorList>
            <consortium name="The Broad Institute Genomics Platform"/>
            <consortium name="The Broad Institute Genome Sequencing Center for Infectious Disease"/>
            <person name="Wu L."/>
            <person name="Ma J."/>
        </authorList>
    </citation>
    <scope>NUCLEOTIDE SEQUENCE [LARGE SCALE GENOMIC DNA]</scope>
    <source>
        <strain evidence="13 14">JCM 12662</strain>
    </source>
</reference>
<evidence type="ECO:0000256" key="7">
    <source>
        <dbReference type="ARBA" id="ARBA00022842"/>
    </source>
</evidence>
<dbReference type="InterPro" id="IPR001645">
    <property type="entry name" value="Folylpolyglutamate_synth"/>
</dbReference>
<keyword evidence="3 10" id="KW-0436">Ligase</keyword>
<proteinExistence type="inferred from homology"/>